<gene>
    <name evidence="1" type="ORF">MLD38_008124</name>
</gene>
<dbReference type="EMBL" id="CM042882">
    <property type="protein sequence ID" value="KAI4382123.1"/>
    <property type="molecule type" value="Genomic_DNA"/>
</dbReference>
<comment type="caution">
    <text evidence="1">The sequence shown here is derived from an EMBL/GenBank/DDBJ whole genome shotgun (WGS) entry which is preliminary data.</text>
</comment>
<accession>A0ACB9RSX2</accession>
<protein>
    <submittedName>
        <fullName evidence="1">Uncharacterized protein</fullName>
    </submittedName>
</protein>
<evidence type="ECO:0000313" key="1">
    <source>
        <dbReference type="EMBL" id="KAI4382123.1"/>
    </source>
</evidence>
<name>A0ACB9RSX2_9MYRT</name>
<sequence length="372" mass="41015">MKGSKSASAVLTIAEKCKSILASNWEGKLATIKADAKGSKGDVHSSKVKYIVKKGKPYVCMPENDPHIVDTVIDERGSLAVKSPFPGPLARILKSMKRVRVCGLVRELHSEGSQHESATSTEIRSSLSISTLSNSRISRLDEDVCNCNSCWSLSAVHAIEGIVQIRTGKLEELSAQELMDSCACNADGSGDAEDAFKYVQEFGITSEKHYPYRAYKQDCQASNFPAIARISEFEKVPPDEKSLMKAVANQPVSAAITVPENLTPKVKGIFSMHTYEAPSHAITIVGYGEENGKKFWRIKNSYGPEWGEEGYFRLGRGVKHLTEGLCHIASHAWIPCIDIEGEDYVKFVEGSNRNIAYYIEQKRRFDLVSGVD</sequence>
<dbReference type="Proteomes" id="UP001057402">
    <property type="component" value="Chromosome 3"/>
</dbReference>
<organism evidence="1 2">
    <name type="scientific">Melastoma candidum</name>
    <dbReference type="NCBI Taxonomy" id="119954"/>
    <lineage>
        <taxon>Eukaryota</taxon>
        <taxon>Viridiplantae</taxon>
        <taxon>Streptophyta</taxon>
        <taxon>Embryophyta</taxon>
        <taxon>Tracheophyta</taxon>
        <taxon>Spermatophyta</taxon>
        <taxon>Magnoliopsida</taxon>
        <taxon>eudicotyledons</taxon>
        <taxon>Gunneridae</taxon>
        <taxon>Pentapetalae</taxon>
        <taxon>rosids</taxon>
        <taxon>malvids</taxon>
        <taxon>Myrtales</taxon>
        <taxon>Melastomataceae</taxon>
        <taxon>Melastomatoideae</taxon>
        <taxon>Melastomateae</taxon>
        <taxon>Melastoma</taxon>
    </lineage>
</organism>
<keyword evidence="2" id="KW-1185">Reference proteome</keyword>
<proteinExistence type="predicted"/>
<reference evidence="2" key="1">
    <citation type="journal article" date="2023" name="Front. Plant Sci.">
        <title>Chromosomal-level genome assembly of Melastoma candidum provides insights into trichome evolution.</title>
        <authorList>
            <person name="Zhong Y."/>
            <person name="Wu W."/>
            <person name="Sun C."/>
            <person name="Zou P."/>
            <person name="Liu Y."/>
            <person name="Dai S."/>
            <person name="Zhou R."/>
        </authorList>
    </citation>
    <scope>NUCLEOTIDE SEQUENCE [LARGE SCALE GENOMIC DNA]</scope>
</reference>
<evidence type="ECO:0000313" key="2">
    <source>
        <dbReference type="Proteomes" id="UP001057402"/>
    </source>
</evidence>